<dbReference type="Pfam" id="PF00034">
    <property type="entry name" value="Cytochrom_C"/>
    <property type="match status" value="1"/>
</dbReference>
<feature type="domain" description="Cytochrome c" evidence="7">
    <location>
        <begin position="25"/>
        <end position="116"/>
    </location>
</feature>
<dbReference type="SUPFAM" id="SSF46626">
    <property type="entry name" value="Cytochrome c"/>
    <property type="match status" value="2"/>
</dbReference>
<evidence type="ECO:0000256" key="3">
    <source>
        <dbReference type="ARBA" id="ARBA00023004"/>
    </source>
</evidence>
<dbReference type="PROSITE" id="PS51007">
    <property type="entry name" value="CYTC"/>
    <property type="match status" value="2"/>
</dbReference>
<evidence type="ECO:0000313" key="8">
    <source>
        <dbReference type="EMBL" id="MBJ6751017.1"/>
    </source>
</evidence>
<evidence type="ECO:0000256" key="5">
    <source>
        <dbReference type="SAM" id="Phobius"/>
    </source>
</evidence>
<dbReference type="InterPro" id="IPR009056">
    <property type="entry name" value="Cyt_c-like_dom"/>
</dbReference>
<keyword evidence="2 4" id="KW-0479">Metal-binding</keyword>
<dbReference type="Proteomes" id="UP000614714">
    <property type="component" value="Unassembled WGS sequence"/>
</dbReference>
<keyword evidence="1 4" id="KW-0349">Heme</keyword>
<evidence type="ECO:0000256" key="2">
    <source>
        <dbReference type="ARBA" id="ARBA00022723"/>
    </source>
</evidence>
<sequence length="276" mass="28467">MSQSSLSPVRFIVAVMLVAAVAGPARADGGKELFDKHCASCHTIGGGDGGGPDLKGVGAKHPAEWLVKIITDPGKLTAEKDPAQAELVKKFGFEMPNVGVSRGDAEKIVAFLGGGSTPAGSGASADKGAPAAAAPAQAVAPQQPAEVVVTKELLATGRDLFTGKRRFAKGGAPCVSCHRFDYPGIYGGALAADLTNLYGKMGETGVRGVLKSLSFPVMKKIYADRPLTDEESTALTALFKDAAARKHVASDPYPAAGLGFFALCLVAVLLFKRRTK</sequence>
<feature type="domain" description="Cytochrome c" evidence="7">
    <location>
        <begin position="152"/>
        <end position="243"/>
    </location>
</feature>
<comment type="caution">
    <text evidence="8">The sequence shown here is derived from an EMBL/GenBank/DDBJ whole genome shotgun (WGS) entry which is preliminary data.</text>
</comment>
<keyword evidence="5" id="KW-1133">Transmembrane helix</keyword>
<feature type="chain" id="PRO_5045087871" evidence="6">
    <location>
        <begin position="28"/>
        <end position="276"/>
    </location>
</feature>
<reference evidence="8 9" key="1">
    <citation type="submission" date="2020-12" db="EMBL/GenBank/DDBJ databases">
        <title>Geomonas sp. Red421, isolated from paddy soil.</title>
        <authorList>
            <person name="Xu Z."/>
            <person name="Zhang Z."/>
            <person name="Masuda Y."/>
            <person name="Itoh H."/>
            <person name="Senoo K."/>
        </authorList>
    </citation>
    <scope>NUCLEOTIDE SEQUENCE [LARGE SCALE GENOMIC DNA]</scope>
    <source>
        <strain evidence="8 9">Red421</strain>
    </source>
</reference>
<dbReference type="Gene3D" id="1.10.760.10">
    <property type="entry name" value="Cytochrome c-like domain"/>
    <property type="match status" value="2"/>
</dbReference>
<protein>
    <submittedName>
        <fullName evidence="8">Cytochrome c</fullName>
    </submittedName>
</protein>
<dbReference type="RefSeq" id="WP_199389509.1">
    <property type="nucleotide sequence ID" value="NZ_JAEMHL010000006.1"/>
</dbReference>
<accession>A0ABS0YFD6</accession>
<evidence type="ECO:0000256" key="1">
    <source>
        <dbReference type="ARBA" id="ARBA00022617"/>
    </source>
</evidence>
<organism evidence="8 9">
    <name type="scientific">Geomonas anaerohicana</name>
    <dbReference type="NCBI Taxonomy" id="2798583"/>
    <lineage>
        <taxon>Bacteria</taxon>
        <taxon>Pseudomonadati</taxon>
        <taxon>Thermodesulfobacteriota</taxon>
        <taxon>Desulfuromonadia</taxon>
        <taxon>Geobacterales</taxon>
        <taxon>Geobacteraceae</taxon>
        <taxon>Geomonas</taxon>
    </lineage>
</organism>
<gene>
    <name evidence="8" type="ORF">JFN91_12410</name>
</gene>
<keyword evidence="6" id="KW-0732">Signal</keyword>
<evidence type="ECO:0000259" key="7">
    <source>
        <dbReference type="PROSITE" id="PS51007"/>
    </source>
</evidence>
<feature type="signal peptide" evidence="6">
    <location>
        <begin position="1"/>
        <end position="27"/>
    </location>
</feature>
<keyword evidence="3 4" id="KW-0408">Iron</keyword>
<dbReference type="EMBL" id="JAEMHL010000006">
    <property type="protein sequence ID" value="MBJ6751017.1"/>
    <property type="molecule type" value="Genomic_DNA"/>
</dbReference>
<feature type="transmembrane region" description="Helical" evidence="5">
    <location>
        <begin position="253"/>
        <end position="271"/>
    </location>
</feature>
<evidence type="ECO:0000256" key="6">
    <source>
        <dbReference type="SAM" id="SignalP"/>
    </source>
</evidence>
<keyword evidence="5" id="KW-0812">Transmembrane</keyword>
<keyword evidence="5" id="KW-0472">Membrane</keyword>
<name>A0ABS0YFD6_9BACT</name>
<proteinExistence type="predicted"/>
<evidence type="ECO:0000256" key="4">
    <source>
        <dbReference type="PROSITE-ProRule" id="PRU00433"/>
    </source>
</evidence>
<dbReference type="InterPro" id="IPR036909">
    <property type="entry name" value="Cyt_c-like_dom_sf"/>
</dbReference>
<evidence type="ECO:0000313" key="9">
    <source>
        <dbReference type="Proteomes" id="UP000614714"/>
    </source>
</evidence>
<keyword evidence="9" id="KW-1185">Reference proteome</keyword>